<evidence type="ECO:0000313" key="3">
    <source>
        <dbReference type="Proteomes" id="UP000015001"/>
    </source>
</evidence>
<evidence type="ECO:0000313" key="2">
    <source>
        <dbReference type="EMBL" id="EPJ42758.1"/>
    </source>
</evidence>
<accession>S4MT74</accession>
<sequence>MRPGPAGIPLHDPDASNDSITFAFGKPSTRPRRHRPATP</sequence>
<gene>
    <name evidence="2" type="ORF">STAFG_0186</name>
</gene>
<reference evidence="2 3" key="1">
    <citation type="submission" date="2013-02" db="EMBL/GenBank/DDBJ databases">
        <title>Draft Genome Sequence of Streptomyces afghaniensis, Which Produces Compounds of the Julimycin B-Complex.</title>
        <authorList>
            <person name="Gruening B.A."/>
            <person name="Praeg A."/>
            <person name="Erxleben A."/>
            <person name="Guenther S."/>
            <person name="Fiedler H.-P."/>
            <person name="Goodfellow M."/>
            <person name="Mueller M."/>
        </authorList>
    </citation>
    <scope>NUCLEOTIDE SEQUENCE [LARGE SCALE GENOMIC DNA]</scope>
    <source>
        <strain evidence="2 3">772</strain>
    </source>
</reference>
<dbReference type="HOGENOM" id="CLU_3317399_0_0_11"/>
<comment type="caution">
    <text evidence="2">The sequence shown here is derived from an EMBL/GenBank/DDBJ whole genome shotgun (WGS) entry which is preliminary data.</text>
</comment>
<organism evidence="2 3">
    <name type="scientific">Streptomyces afghaniensis 772</name>
    <dbReference type="NCBI Taxonomy" id="1283301"/>
    <lineage>
        <taxon>Bacteria</taxon>
        <taxon>Bacillati</taxon>
        <taxon>Actinomycetota</taxon>
        <taxon>Actinomycetes</taxon>
        <taxon>Kitasatosporales</taxon>
        <taxon>Streptomycetaceae</taxon>
        <taxon>Streptomyces</taxon>
    </lineage>
</organism>
<feature type="region of interest" description="Disordered" evidence="1">
    <location>
        <begin position="1"/>
        <end position="39"/>
    </location>
</feature>
<dbReference type="PATRIC" id="fig|1283301.3.peg.175"/>
<keyword evidence="3" id="KW-1185">Reference proteome</keyword>
<feature type="compositionally biased region" description="Basic residues" evidence="1">
    <location>
        <begin position="29"/>
        <end position="39"/>
    </location>
</feature>
<evidence type="ECO:0000256" key="1">
    <source>
        <dbReference type="SAM" id="MobiDB-lite"/>
    </source>
</evidence>
<protein>
    <submittedName>
        <fullName evidence="2">Uncharacterized protein</fullName>
    </submittedName>
</protein>
<dbReference type="Proteomes" id="UP000015001">
    <property type="component" value="Unassembled WGS sequence"/>
</dbReference>
<proteinExistence type="predicted"/>
<name>S4MT74_9ACTN</name>
<dbReference type="AlphaFoldDB" id="S4MT74"/>
<dbReference type="EMBL" id="AOPY01001041">
    <property type="protein sequence ID" value="EPJ42758.1"/>
    <property type="molecule type" value="Genomic_DNA"/>
</dbReference>